<sequence>MPHRSGSDVTPTDLPADTAVAVVFFRPSPEQVERVVERFAGRMPVLVYDNGGIPPEAMAQLHAAEGLTRLGEGCNRGIAAALNALAEAAIAAGFARLFLLDQDADTSVETARALGHALDRLADADPPPALVGPAPAPKPGHKAPVYPPRPGVPPRETLRPVEFLATSGSLVDLSAYARVGPFREDFFIDAVDLEWCFRAWARGRSCWMDPATAIPHSVGRGTIRARFLPVAMPDQPLFRMAVYVRNTAYGWRLPHVPVRWKLKQAAYLPLQIGLYWSRHRFSPRVLVRLLAALAQGLAGRLGRPADAPP</sequence>
<organism evidence="4 5">
    <name type="scientific">Methylorubrum aminovorans</name>
    <dbReference type="NCBI Taxonomy" id="269069"/>
    <lineage>
        <taxon>Bacteria</taxon>
        <taxon>Pseudomonadati</taxon>
        <taxon>Pseudomonadota</taxon>
        <taxon>Alphaproteobacteria</taxon>
        <taxon>Hyphomicrobiales</taxon>
        <taxon>Methylobacteriaceae</taxon>
        <taxon>Methylorubrum</taxon>
    </lineage>
</organism>
<protein>
    <recommendedName>
        <fullName evidence="6">Rhamnosyltransferase</fullName>
    </recommendedName>
</protein>
<reference evidence="4" key="1">
    <citation type="journal article" date="2021" name="Front. Microbiol.">
        <title>Comprehensive Comparative Genomics and Phenotyping of Methylobacterium Species.</title>
        <authorList>
            <person name="Alessa O."/>
            <person name="Ogura Y."/>
            <person name="Fujitani Y."/>
            <person name="Takami H."/>
            <person name="Hayashi T."/>
            <person name="Sahin N."/>
            <person name="Tani A."/>
        </authorList>
    </citation>
    <scope>NUCLEOTIDE SEQUENCE</scope>
    <source>
        <strain evidence="4">NBRC 15686</strain>
    </source>
</reference>
<evidence type="ECO:0000313" key="4">
    <source>
        <dbReference type="EMBL" id="GJE65299.1"/>
    </source>
</evidence>
<evidence type="ECO:0000313" key="5">
    <source>
        <dbReference type="Proteomes" id="UP001055039"/>
    </source>
</evidence>
<dbReference type="PANTHER" id="PTHR43179">
    <property type="entry name" value="RHAMNOSYLTRANSFERASE WBBL"/>
    <property type="match status" value="1"/>
</dbReference>
<keyword evidence="3" id="KW-0808">Transferase</keyword>
<evidence type="ECO:0000256" key="2">
    <source>
        <dbReference type="ARBA" id="ARBA00022676"/>
    </source>
</evidence>
<dbReference type="Proteomes" id="UP001055039">
    <property type="component" value="Unassembled WGS sequence"/>
</dbReference>
<comment type="similarity">
    <text evidence="1">Belongs to the glycosyltransferase 2 family.</text>
</comment>
<keyword evidence="2" id="KW-0328">Glycosyltransferase</keyword>
<comment type="caution">
    <text evidence="4">The sequence shown here is derived from an EMBL/GenBank/DDBJ whole genome shotgun (WGS) entry which is preliminary data.</text>
</comment>
<evidence type="ECO:0008006" key="6">
    <source>
        <dbReference type="Google" id="ProtNLM"/>
    </source>
</evidence>
<dbReference type="PANTHER" id="PTHR43179:SF12">
    <property type="entry name" value="GALACTOFURANOSYLTRANSFERASE GLFT2"/>
    <property type="match status" value="1"/>
</dbReference>
<name>A0ABQ4UDY5_9HYPH</name>
<dbReference type="Gene3D" id="3.90.550.10">
    <property type="entry name" value="Spore Coat Polysaccharide Biosynthesis Protein SpsA, Chain A"/>
    <property type="match status" value="1"/>
</dbReference>
<evidence type="ECO:0000256" key="1">
    <source>
        <dbReference type="ARBA" id="ARBA00006739"/>
    </source>
</evidence>
<evidence type="ECO:0000256" key="3">
    <source>
        <dbReference type="ARBA" id="ARBA00022679"/>
    </source>
</evidence>
<keyword evidence="5" id="KW-1185">Reference proteome</keyword>
<reference evidence="4" key="2">
    <citation type="submission" date="2021-08" db="EMBL/GenBank/DDBJ databases">
        <authorList>
            <person name="Tani A."/>
            <person name="Ola A."/>
            <person name="Ogura Y."/>
            <person name="Katsura K."/>
            <person name="Hayashi T."/>
        </authorList>
    </citation>
    <scope>NUCLEOTIDE SEQUENCE</scope>
    <source>
        <strain evidence="4">NBRC 15686</strain>
    </source>
</reference>
<dbReference type="EMBL" id="BPRC01000007">
    <property type="protein sequence ID" value="GJE65299.1"/>
    <property type="molecule type" value="Genomic_DNA"/>
</dbReference>
<proteinExistence type="inferred from homology"/>
<dbReference type="InterPro" id="IPR029044">
    <property type="entry name" value="Nucleotide-diphossugar_trans"/>
</dbReference>
<dbReference type="SUPFAM" id="SSF53448">
    <property type="entry name" value="Nucleotide-diphospho-sugar transferases"/>
    <property type="match status" value="1"/>
</dbReference>
<accession>A0ABQ4UDY5</accession>
<gene>
    <name evidence="4" type="ORF">LNAOJCKE_2509</name>
</gene>